<dbReference type="InterPro" id="IPR008011">
    <property type="entry name" value="Complex1_LYR_dom"/>
</dbReference>
<dbReference type="EMBL" id="OZ037952">
    <property type="protein sequence ID" value="CAL1716588.1"/>
    <property type="molecule type" value="Genomic_DNA"/>
</dbReference>
<dbReference type="InterPro" id="IPR052000">
    <property type="entry name" value="ETFRF1"/>
</dbReference>
<reference evidence="4" key="1">
    <citation type="submission" date="2024-04" db="EMBL/GenBank/DDBJ databases">
        <authorList>
            <person name="Shaw F."/>
            <person name="Minotto A."/>
        </authorList>
    </citation>
    <scope>NUCLEOTIDE SEQUENCE [LARGE SCALE GENOMIC DNA]</scope>
</reference>
<evidence type="ECO:0000313" key="4">
    <source>
        <dbReference type="Proteomes" id="UP001497453"/>
    </source>
</evidence>
<protein>
    <recommendedName>
        <fullName evidence="2">Complex 1 LYR protein domain-containing protein</fullName>
    </recommendedName>
</protein>
<dbReference type="InterPro" id="IPR045296">
    <property type="entry name" value="Complex1_LYR_ETFRF1_LYRM5"/>
</dbReference>
<gene>
    <name evidence="3" type="ORF">GFSPODELE1_LOCUS10818</name>
</gene>
<evidence type="ECO:0000256" key="1">
    <source>
        <dbReference type="ARBA" id="ARBA00009508"/>
    </source>
</evidence>
<organism evidence="3 4">
    <name type="scientific">Somion occarium</name>
    <dbReference type="NCBI Taxonomy" id="3059160"/>
    <lineage>
        <taxon>Eukaryota</taxon>
        <taxon>Fungi</taxon>
        <taxon>Dikarya</taxon>
        <taxon>Basidiomycota</taxon>
        <taxon>Agaricomycotina</taxon>
        <taxon>Agaricomycetes</taxon>
        <taxon>Polyporales</taxon>
        <taxon>Cerrenaceae</taxon>
        <taxon>Somion</taxon>
    </lineage>
</organism>
<dbReference type="CDD" id="cd20265">
    <property type="entry name" value="Complex1_LYR_ETFRF1_LYRM5"/>
    <property type="match status" value="1"/>
</dbReference>
<evidence type="ECO:0000259" key="2">
    <source>
        <dbReference type="Pfam" id="PF05347"/>
    </source>
</evidence>
<feature type="domain" description="Complex 1 LYR protein" evidence="2">
    <location>
        <begin position="13"/>
        <end position="63"/>
    </location>
</feature>
<comment type="similarity">
    <text evidence="1">Belongs to the complex I LYR family.</text>
</comment>
<keyword evidence="4" id="KW-1185">Reference proteome</keyword>
<dbReference type="Pfam" id="PF05347">
    <property type="entry name" value="Complex1_LYR"/>
    <property type="match status" value="1"/>
</dbReference>
<sequence length="95" mass="11154">MPTPQASQATRHRVLALYKELHRLGRDYPDPTYNFHGKLRGLFEKNKNLTDPAEIEKAIKLGEYIRNETLALYSLRKYRHLKRMYPLDSKADPPS</sequence>
<dbReference type="PANTHER" id="PTHR21024:SF0">
    <property type="entry name" value="ELECTRON TRANSFER FLAVOPROTEIN REGULATORY FACTOR 1"/>
    <property type="match status" value="1"/>
</dbReference>
<name>A0ABP1EAV1_9APHY</name>
<accession>A0ABP1EAV1</accession>
<evidence type="ECO:0000313" key="3">
    <source>
        <dbReference type="EMBL" id="CAL1716588.1"/>
    </source>
</evidence>
<proteinExistence type="inferred from homology"/>
<dbReference type="PANTHER" id="PTHR21024">
    <property type="entry name" value="GROWTH HORMONE-INDUCIBLE SOLUBLE PROTEIN-RELATED"/>
    <property type="match status" value="1"/>
</dbReference>
<dbReference type="Proteomes" id="UP001497453">
    <property type="component" value="Chromosome 9"/>
</dbReference>